<sequence>MTKYLNDEYRDRGMKKWGGFFLSEHSSEQEIYAQKQLKINSQKPQMETYEIGRILQEAKIKNRKIAIQLEAVDSEGNYYDDVIGFLKGADSMGIYVENEKIHYDEIRNVELVDHMKWSE</sequence>
<name>A0A3Q9BKL7_9LACT</name>
<keyword evidence="3" id="KW-1185">Reference proteome</keyword>
<evidence type="ECO:0000313" key="2">
    <source>
        <dbReference type="EMBL" id="AZP05610.1"/>
    </source>
</evidence>
<proteinExistence type="predicted"/>
<dbReference type="EMBL" id="CP034465">
    <property type="protein sequence ID" value="AZP03207.1"/>
    <property type="molecule type" value="Genomic_DNA"/>
</dbReference>
<dbReference type="AlphaFoldDB" id="A0A3Q9BKL7"/>
<dbReference type="KEGG" id="jeh:EJN90_00170"/>
<dbReference type="Proteomes" id="UP000273326">
    <property type="component" value="Chromosome"/>
</dbReference>
<evidence type="ECO:0000313" key="1">
    <source>
        <dbReference type="EMBL" id="AZP03207.1"/>
    </source>
</evidence>
<evidence type="ECO:0008006" key="4">
    <source>
        <dbReference type="Google" id="ProtNLM"/>
    </source>
</evidence>
<dbReference type="OrthoDB" id="1644322at2"/>
<accession>A0A3Q9BKL7</accession>
<reference evidence="1" key="3">
    <citation type="journal article" date="2020" name="Int. J. Syst. Evol. Microbiol.">
        <title>Jeotgalibaca ciconiae sp. nov., isolated from the faeces of an Oriental stork.</title>
        <authorList>
            <person name="Lee S.Y."/>
            <person name="Kang W."/>
            <person name="Kim P.S."/>
            <person name="Kim H.S."/>
            <person name="Sung H."/>
            <person name="Shin N.R."/>
            <person name="Yun J.H."/>
            <person name="Lee J.Y."/>
            <person name="Lee J.Y."/>
            <person name="Jung M.J."/>
            <person name="Jeong Y.S."/>
            <person name="Tak E.J."/>
            <person name="Han J.E."/>
            <person name="Hyun D.W."/>
            <person name="Kang M.S."/>
            <person name="Lee K.E."/>
            <person name="Lee B.H."/>
            <person name="Bae J.W."/>
        </authorList>
    </citation>
    <scope>NUCLEOTIDE SEQUENCE</scope>
    <source>
        <strain evidence="1">H21T32</strain>
    </source>
</reference>
<dbReference type="EMBL" id="CP034465">
    <property type="protein sequence ID" value="AZP05610.1"/>
    <property type="molecule type" value="Genomic_DNA"/>
</dbReference>
<evidence type="ECO:0000313" key="3">
    <source>
        <dbReference type="Proteomes" id="UP000273326"/>
    </source>
</evidence>
<protein>
    <recommendedName>
        <fullName evidence="4">DNA-directed RNA polymerase beta subunit</fullName>
    </recommendedName>
</protein>
<reference evidence="1" key="2">
    <citation type="submission" date="2018-12" db="EMBL/GenBank/DDBJ databases">
        <authorList>
            <person name="Bae J.-W."/>
            <person name="Lee S.-Y."/>
        </authorList>
    </citation>
    <scope>NUCLEOTIDE SEQUENCE</scope>
    <source>
        <strain evidence="1">H21T32</strain>
    </source>
</reference>
<dbReference type="KEGG" id="jeh:EJN90_13745"/>
<reference evidence="3" key="1">
    <citation type="submission" date="2018-12" db="EMBL/GenBank/DDBJ databases">
        <title>Complete genome sequencing of Jeotgalibaca sp. H21T32.</title>
        <authorList>
            <person name="Bae J.-W."/>
            <person name="Lee S.-Y."/>
        </authorList>
    </citation>
    <scope>NUCLEOTIDE SEQUENCE [LARGE SCALE GENOMIC DNA]</scope>
    <source>
        <strain evidence="3">H21T32</strain>
    </source>
</reference>
<gene>
    <name evidence="1" type="ORF">EJN90_00170</name>
    <name evidence="2" type="ORF">EJN90_13745</name>
</gene>
<organism evidence="1 3">
    <name type="scientific">Jeotgalibaca ciconiae</name>
    <dbReference type="NCBI Taxonomy" id="2496265"/>
    <lineage>
        <taxon>Bacteria</taxon>
        <taxon>Bacillati</taxon>
        <taxon>Bacillota</taxon>
        <taxon>Bacilli</taxon>
        <taxon>Lactobacillales</taxon>
        <taxon>Carnobacteriaceae</taxon>
        <taxon>Jeotgalibaca</taxon>
    </lineage>
</organism>
<dbReference type="RefSeq" id="WP_126108309.1">
    <property type="nucleotide sequence ID" value="NZ_CP034465.1"/>
</dbReference>